<organism evidence="2">
    <name type="scientific">Nicotiana tabacum</name>
    <name type="common">Common tobacco</name>
    <dbReference type="NCBI Taxonomy" id="4097"/>
    <lineage>
        <taxon>Eukaryota</taxon>
        <taxon>Viridiplantae</taxon>
        <taxon>Streptophyta</taxon>
        <taxon>Embryophyta</taxon>
        <taxon>Tracheophyta</taxon>
        <taxon>Spermatophyta</taxon>
        <taxon>Magnoliopsida</taxon>
        <taxon>eudicotyledons</taxon>
        <taxon>Gunneridae</taxon>
        <taxon>Pentapetalae</taxon>
        <taxon>asterids</taxon>
        <taxon>lamiids</taxon>
        <taxon>Solanales</taxon>
        <taxon>Solanaceae</taxon>
        <taxon>Nicotianoideae</taxon>
        <taxon>Nicotianeae</taxon>
        <taxon>Nicotiana</taxon>
    </lineage>
</organism>
<dbReference type="PaxDb" id="4097-A0A1S4DQB8"/>
<keyword evidence="1" id="KW-0175">Coiled coil</keyword>
<dbReference type="KEGG" id="nta:107832315"/>
<dbReference type="RefSeq" id="XP_016515615.1">
    <property type="nucleotide sequence ID" value="XM_016660129.1"/>
</dbReference>
<protein>
    <submittedName>
        <fullName evidence="2">Uncharacterized protein</fullName>
    </submittedName>
</protein>
<evidence type="ECO:0000313" key="2">
    <source>
        <dbReference type="RefSeq" id="XP_016515615.1"/>
    </source>
</evidence>
<reference evidence="2" key="1">
    <citation type="submission" date="2025-08" db="UniProtKB">
        <authorList>
            <consortium name="RefSeq"/>
        </authorList>
    </citation>
    <scope>IDENTIFICATION</scope>
</reference>
<gene>
    <name evidence="2" type="primary">LOC107832315</name>
</gene>
<dbReference type="AlphaFoldDB" id="A0A1S4DQB8"/>
<feature type="coiled-coil region" evidence="1">
    <location>
        <begin position="7"/>
        <end position="140"/>
    </location>
</feature>
<name>A0A1S4DQB8_TOBAC</name>
<evidence type="ECO:0000256" key="1">
    <source>
        <dbReference type="SAM" id="Coils"/>
    </source>
</evidence>
<proteinExistence type="predicted"/>
<dbReference type="OrthoDB" id="10456028at2759"/>
<sequence length="227" mass="25179">MPSSFSVSSKEREAKGLRAELEAAQKEQADLAEQVKRIFEVNETDSGMVASSSVPHVQRKLDVNRQLREEVDAVKAEAEVWKKNMDHLALVKEATRAQLASAETQLRSLKEKDLVQAKKIEEFSLELAAAKSEVKTAKANADAMVAIYRSDAEASQVRAKEVAEAAQARANWIAEHAKCQSRRETLEEDSSKLRGHGSFDGLALKSFSYRDTAAMKYLLCIKVDIRG</sequence>
<accession>A0A1S4DQB8</accession>